<accession>A0A9E9LA97</accession>
<dbReference type="EMBL" id="CP098251">
    <property type="protein sequence ID" value="WAV90395.1"/>
    <property type="molecule type" value="Genomic_DNA"/>
</dbReference>
<organism evidence="1">
    <name type="scientific">Oxalobacter aliiformigenes</name>
    <dbReference type="NCBI Taxonomy" id="2946593"/>
    <lineage>
        <taxon>Bacteria</taxon>
        <taxon>Pseudomonadati</taxon>
        <taxon>Pseudomonadota</taxon>
        <taxon>Betaproteobacteria</taxon>
        <taxon>Burkholderiales</taxon>
        <taxon>Oxalobacteraceae</taxon>
        <taxon>Oxalobacter</taxon>
    </lineage>
</organism>
<dbReference type="RefSeq" id="WP_269315489.1">
    <property type="nucleotide sequence ID" value="NZ_CP098251.1"/>
</dbReference>
<evidence type="ECO:0000313" key="1">
    <source>
        <dbReference type="EMBL" id="WAV90395.1"/>
    </source>
</evidence>
<proteinExistence type="predicted"/>
<name>A0A9E9LA97_9BURK</name>
<dbReference type="AlphaFoldDB" id="A0A9E9LA97"/>
<protein>
    <submittedName>
        <fullName evidence="1">Uncharacterized protein</fullName>
    </submittedName>
</protein>
<reference evidence="1" key="1">
    <citation type="journal article" date="2022" name="Front. Microbiol.">
        <title>New perspectives on an old grouping: The genomic and phenotypic variability of Oxalobacter formigenes and the implications for calcium oxalate stone prevention.</title>
        <authorList>
            <person name="Chmiel J.A."/>
            <person name="Carr C."/>
            <person name="Stuivenberg G.A."/>
            <person name="Venema R."/>
            <person name="Chanyi R.M."/>
            <person name="Al K.F."/>
            <person name="Giguere D."/>
            <person name="Say H."/>
            <person name="Akouris P.P."/>
            <person name="Dominguez Romero S.A."/>
            <person name="Kwong A."/>
            <person name="Tai V."/>
            <person name="Koval S.F."/>
            <person name="Razvi H."/>
            <person name="Bjazevic J."/>
            <person name="Burton J.P."/>
        </authorList>
    </citation>
    <scope>NUCLEOTIDE SEQUENCE</scope>
    <source>
        <strain evidence="1">OxK</strain>
    </source>
</reference>
<gene>
    <name evidence="1" type="ORF">NB646_05845</name>
</gene>
<sequence>MNMDDMYGAMIAKLQEIAARRINDYRMSAGVFPLAGTGTGRQSGRPVAGA</sequence>
<dbReference type="Proteomes" id="UP001164819">
    <property type="component" value="Chromosome"/>
</dbReference>